<feature type="compositionally biased region" description="Low complexity" evidence="1">
    <location>
        <begin position="78"/>
        <end position="110"/>
    </location>
</feature>
<comment type="caution">
    <text evidence="2">The sequence shown here is derived from an EMBL/GenBank/DDBJ whole genome shotgun (WGS) entry which is preliminary data.</text>
</comment>
<dbReference type="AlphaFoldDB" id="A0A2G5UN75"/>
<organism evidence="2 3">
    <name type="scientific">Caenorhabditis nigoni</name>
    <dbReference type="NCBI Taxonomy" id="1611254"/>
    <lineage>
        <taxon>Eukaryota</taxon>
        <taxon>Metazoa</taxon>
        <taxon>Ecdysozoa</taxon>
        <taxon>Nematoda</taxon>
        <taxon>Chromadorea</taxon>
        <taxon>Rhabditida</taxon>
        <taxon>Rhabditina</taxon>
        <taxon>Rhabditomorpha</taxon>
        <taxon>Rhabditoidea</taxon>
        <taxon>Rhabditidae</taxon>
        <taxon>Peloderinae</taxon>
        <taxon>Caenorhabditis</taxon>
    </lineage>
</organism>
<proteinExistence type="predicted"/>
<sequence>MESDEPGVPSHESYSTVRAPLPNEQIRITGLCEKSDNGMNLRYQAVPVGQKEIIGQGSSFVGRNQASSFQPVAQNEDAPLPASTPTAALAPVSGDAPALLDDHAPAPVALSAPNGPTARVGHSAAASPPPPVALPLEVVPPSSIPVPAPAPAPLPTPAAAPTPVPVIDPSPVAATVSKASPAPPSFKRSESSLVVGPLAGLSLLSPLKTSTEQAPSSPAPSAKRTKIMASPAPSVEWIGDGFGPFFLHPLTLTRICERSNSGLSFQYEAVPAPMEDPTPAACPVPTPAIVPTRDAAPAPPTTPSPATVPSQVAAPAPTTSSAPPSLKRSESSLVVAPLAGLSLISPLKLVDEPAPASPGPSDAKRTRIEAGEEPGLPPSTAPSVVYVETVETGLEPRVRGPSRREQPILPGIYSSTTQQFMLVNVKSKKPETGEELEKHLGGFGLKAKDITHVKSLFDDRRDVYIFFFDLDVQDTFDGREKIHRMEKQLYRRTQAWMDWFHIEKMSFGAMFFSKALSLNEMLRATGYQAAEDTAHPEAARVPLRRGSRENVDRLGEKEEYMLVNLQSKKPETGEELAKKSGGYGLKAKEFSHVPSLFHDCRDTYIVYFNLDVDGKTFEGKEKIRRMEDQLYGRKKWMDCFHIQSMTSKKIFFSECLNLNEILRAVAVATRLQKTQETLKLPDCLYDEENVKMSIGWVKKMRGPSRSEQPYQPGVHPRASQNYMLVNLESKKPESGTELGGLGLTAKNITTVNSLFNVGNDVYIVYFNVDVEDTFDGRQKIRRLEQQFFHGTSWMDWFNMEKMTSWATFYSNAMPIDEIFRAIAVATGLRKSQPSLKLPDCLWDMDRVKKSLDWLKKKYKVEKKLTSDGIKILRNLEKGNYY</sequence>
<dbReference type="EMBL" id="PDUG01000003">
    <property type="protein sequence ID" value="PIC40970.1"/>
    <property type="molecule type" value="Genomic_DNA"/>
</dbReference>
<dbReference type="PANTHER" id="PTHR48125:SF10">
    <property type="entry name" value="OS12G0136300 PROTEIN"/>
    <property type="match status" value="1"/>
</dbReference>
<accession>A0A2G5UN75</accession>
<feature type="region of interest" description="Disordered" evidence="1">
    <location>
        <begin position="276"/>
        <end position="327"/>
    </location>
</feature>
<keyword evidence="3" id="KW-1185">Reference proteome</keyword>
<feature type="compositionally biased region" description="Low complexity" evidence="1">
    <location>
        <begin position="304"/>
        <end position="325"/>
    </location>
</feature>
<feature type="region of interest" description="Disordered" evidence="1">
    <location>
        <begin position="206"/>
        <end position="227"/>
    </location>
</feature>
<evidence type="ECO:0000256" key="1">
    <source>
        <dbReference type="SAM" id="MobiDB-lite"/>
    </source>
</evidence>
<dbReference type="Proteomes" id="UP000230233">
    <property type="component" value="Chromosome III"/>
</dbReference>
<feature type="region of interest" description="Disordered" evidence="1">
    <location>
        <begin position="1"/>
        <end position="22"/>
    </location>
</feature>
<gene>
    <name evidence="2" type="primary">Cnig_chr_III.g8549</name>
    <name evidence="2" type="ORF">B9Z55_008549</name>
</gene>
<evidence type="ECO:0000313" key="2">
    <source>
        <dbReference type="EMBL" id="PIC40970.1"/>
    </source>
</evidence>
<feature type="compositionally biased region" description="Pro residues" evidence="1">
    <location>
        <begin position="276"/>
        <end position="288"/>
    </location>
</feature>
<protein>
    <submittedName>
        <fullName evidence="2">Uncharacterized protein</fullName>
    </submittedName>
</protein>
<name>A0A2G5UN75_9PELO</name>
<reference evidence="3" key="1">
    <citation type="submission" date="2017-10" db="EMBL/GenBank/DDBJ databases">
        <title>Rapid genome shrinkage in a self-fertile nematode reveals novel sperm competition proteins.</title>
        <authorList>
            <person name="Yin D."/>
            <person name="Schwarz E.M."/>
            <person name="Thomas C.G."/>
            <person name="Felde R.L."/>
            <person name="Korf I.F."/>
            <person name="Cutter A.D."/>
            <person name="Schartner C.M."/>
            <person name="Ralston E.J."/>
            <person name="Meyer B.J."/>
            <person name="Haag E.S."/>
        </authorList>
    </citation>
    <scope>NUCLEOTIDE SEQUENCE [LARGE SCALE GENOMIC DNA]</scope>
    <source>
        <strain evidence="3">JU1422</strain>
    </source>
</reference>
<dbReference type="STRING" id="1611254.A0A2G5UN75"/>
<feature type="region of interest" description="Disordered" evidence="1">
    <location>
        <begin position="75"/>
        <end position="127"/>
    </location>
</feature>
<dbReference type="PANTHER" id="PTHR48125">
    <property type="entry name" value="LP07818P1"/>
    <property type="match status" value="1"/>
</dbReference>
<evidence type="ECO:0000313" key="3">
    <source>
        <dbReference type="Proteomes" id="UP000230233"/>
    </source>
</evidence>